<gene>
    <name evidence="2" type="ORF">EVAR_69124_1</name>
</gene>
<proteinExistence type="predicted"/>
<evidence type="ECO:0000256" key="1">
    <source>
        <dbReference type="SAM" id="MobiDB-lite"/>
    </source>
</evidence>
<evidence type="ECO:0000313" key="2">
    <source>
        <dbReference type="EMBL" id="GBO99641.1"/>
    </source>
</evidence>
<name>A0A4C1SC23_EUMVA</name>
<dbReference type="EMBL" id="BGZK01003292">
    <property type="protein sequence ID" value="GBO99641.1"/>
    <property type="molecule type" value="Genomic_DNA"/>
</dbReference>
<comment type="caution">
    <text evidence="2">The sequence shown here is derived from an EMBL/GenBank/DDBJ whole genome shotgun (WGS) entry which is preliminary data.</text>
</comment>
<sequence>MSLLGMCFLDYACEEDNRLTPVQCVLGSAFVFKAFSRISFVVQVSSRHVFLHTFQSFSLQTCRLKLPNELRRFTRSIRVLSVRRADVPARPRGSCVYSVVALSTLRRCDRAPAAGVDSTRPGTDVRVERSWRRNGKREEGPVSREY</sequence>
<organism evidence="2 3">
    <name type="scientific">Eumeta variegata</name>
    <name type="common">Bagworm moth</name>
    <name type="synonym">Eumeta japonica</name>
    <dbReference type="NCBI Taxonomy" id="151549"/>
    <lineage>
        <taxon>Eukaryota</taxon>
        <taxon>Metazoa</taxon>
        <taxon>Ecdysozoa</taxon>
        <taxon>Arthropoda</taxon>
        <taxon>Hexapoda</taxon>
        <taxon>Insecta</taxon>
        <taxon>Pterygota</taxon>
        <taxon>Neoptera</taxon>
        <taxon>Endopterygota</taxon>
        <taxon>Lepidoptera</taxon>
        <taxon>Glossata</taxon>
        <taxon>Ditrysia</taxon>
        <taxon>Tineoidea</taxon>
        <taxon>Psychidae</taxon>
        <taxon>Oiketicinae</taxon>
        <taxon>Eumeta</taxon>
    </lineage>
</organism>
<keyword evidence="3" id="KW-1185">Reference proteome</keyword>
<protein>
    <submittedName>
        <fullName evidence="2">Uncharacterized protein</fullName>
    </submittedName>
</protein>
<accession>A0A4C1SC23</accession>
<feature type="region of interest" description="Disordered" evidence="1">
    <location>
        <begin position="113"/>
        <end position="146"/>
    </location>
</feature>
<feature type="compositionally biased region" description="Basic and acidic residues" evidence="1">
    <location>
        <begin position="123"/>
        <end position="146"/>
    </location>
</feature>
<evidence type="ECO:0000313" key="3">
    <source>
        <dbReference type="Proteomes" id="UP000299102"/>
    </source>
</evidence>
<reference evidence="2 3" key="1">
    <citation type="journal article" date="2019" name="Commun. Biol.">
        <title>The bagworm genome reveals a unique fibroin gene that provides high tensile strength.</title>
        <authorList>
            <person name="Kono N."/>
            <person name="Nakamura H."/>
            <person name="Ohtoshi R."/>
            <person name="Tomita M."/>
            <person name="Numata K."/>
            <person name="Arakawa K."/>
        </authorList>
    </citation>
    <scope>NUCLEOTIDE SEQUENCE [LARGE SCALE GENOMIC DNA]</scope>
</reference>
<dbReference type="AlphaFoldDB" id="A0A4C1SC23"/>
<dbReference type="Proteomes" id="UP000299102">
    <property type="component" value="Unassembled WGS sequence"/>
</dbReference>